<dbReference type="Proteomes" id="UP000008680">
    <property type="component" value="Chromosome"/>
</dbReference>
<protein>
    <recommendedName>
        <fullName evidence="7">Acyltransferase 3 domain-containing protein</fullName>
    </recommendedName>
</protein>
<keyword evidence="9" id="KW-1185">Reference proteome</keyword>
<dbReference type="GeneID" id="8771861"/>
<dbReference type="PANTHER" id="PTHR40074:SF2">
    <property type="entry name" value="O-ACETYLTRANSFERASE WECH"/>
    <property type="match status" value="1"/>
</dbReference>
<accession>D3E1E5</accession>
<dbReference type="Pfam" id="PF01757">
    <property type="entry name" value="Acyl_transf_3"/>
    <property type="match status" value="1"/>
</dbReference>
<feature type="transmembrane region" description="Helical" evidence="6">
    <location>
        <begin position="194"/>
        <end position="217"/>
    </location>
</feature>
<feature type="transmembrane region" description="Helical" evidence="6">
    <location>
        <begin position="107"/>
        <end position="126"/>
    </location>
</feature>
<dbReference type="PANTHER" id="PTHR40074">
    <property type="entry name" value="O-ACETYLTRANSFERASE WECH"/>
    <property type="match status" value="1"/>
</dbReference>
<evidence type="ECO:0000256" key="6">
    <source>
        <dbReference type="SAM" id="Phobius"/>
    </source>
</evidence>
<feature type="transmembrane region" description="Helical" evidence="6">
    <location>
        <begin position="41"/>
        <end position="62"/>
    </location>
</feature>
<gene>
    <name evidence="8" type="ordered locus">mru_2180</name>
</gene>
<proteinExistence type="predicted"/>
<keyword evidence="3 6" id="KW-0812">Transmembrane</keyword>
<feature type="transmembrane region" description="Helical" evidence="6">
    <location>
        <begin position="83"/>
        <end position="101"/>
    </location>
</feature>
<feature type="transmembrane region" description="Helical" evidence="6">
    <location>
        <begin position="12"/>
        <end position="29"/>
    </location>
</feature>
<evidence type="ECO:0000256" key="1">
    <source>
        <dbReference type="ARBA" id="ARBA00004651"/>
    </source>
</evidence>
<dbReference type="AlphaFoldDB" id="D3E1E5"/>
<dbReference type="GO" id="GO:0009246">
    <property type="term" value="P:enterobacterial common antigen biosynthetic process"/>
    <property type="evidence" value="ECO:0007669"/>
    <property type="project" value="TreeGrafter"/>
</dbReference>
<keyword evidence="4 6" id="KW-1133">Transmembrane helix</keyword>
<evidence type="ECO:0000259" key="7">
    <source>
        <dbReference type="Pfam" id="PF01757"/>
    </source>
</evidence>
<evidence type="ECO:0000313" key="8">
    <source>
        <dbReference type="EMBL" id="ADC48030.1"/>
    </source>
</evidence>
<reference evidence="8 9" key="1">
    <citation type="journal article" date="2010" name="PLoS ONE">
        <title>The genome sequence of the rumen methanogen Methanobrevibacter ruminantium reveals new possibilities for controlling ruminant methane emissions.</title>
        <authorList>
            <person name="Leahy S.C."/>
            <person name="Kelly W.J."/>
            <person name="Altermann E."/>
            <person name="Ronimus R.S."/>
            <person name="Yeoman C.J."/>
            <person name="Pacheco D.M."/>
            <person name="Li D."/>
            <person name="Kong Z."/>
            <person name="McTavish S."/>
            <person name="Sang C."/>
            <person name="Lambie S.C."/>
            <person name="Janssen P.H."/>
            <person name="Dey D."/>
            <person name="Attwood G.T."/>
        </authorList>
    </citation>
    <scope>NUCLEOTIDE SEQUENCE [LARGE SCALE GENOMIC DNA]</scope>
    <source>
        <strain evidence="9">ATCC 35063 / DSM 1093 / JCM 13430 / OCM 146 / M1</strain>
    </source>
</reference>
<dbReference type="EMBL" id="CP001719">
    <property type="protein sequence ID" value="ADC48030.1"/>
    <property type="molecule type" value="Genomic_DNA"/>
</dbReference>
<evidence type="ECO:0000256" key="4">
    <source>
        <dbReference type="ARBA" id="ARBA00022989"/>
    </source>
</evidence>
<evidence type="ECO:0000313" key="9">
    <source>
        <dbReference type="Proteomes" id="UP000008680"/>
    </source>
</evidence>
<dbReference type="OrthoDB" id="77584at2157"/>
<dbReference type="eggNOG" id="arCOG03634">
    <property type="taxonomic scope" value="Archaea"/>
</dbReference>
<evidence type="ECO:0000256" key="3">
    <source>
        <dbReference type="ARBA" id="ARBA00022692"/>
    </source>
</evidence>
<evidence type="ECO:0000256" key="2">
    <source>
        <dbReference type="ARBA" id="ARBA00022475"/>
    </source>
</evidence>
<dbReference type="KEGG" id="mru:mru_2180"/>
<evidence type="ECO:0000256" key="5">
    <source>
        <dbReference type="ARBA" id="ARBA00023136"/>
    </source>
</evidence>
<feature type="transmembrane region" description="Helical" evidence="6">
    <location>
        <begin position="316"/>
        <end position="337"/>
    </location>
</feature>
<sequence length="349" mass="40610">MERVRLQYIDLLKFFAIFSIIALHVFLVWPKAKVMGIKVYSLSSIVRFGVPVFIMISGALLLNRDIEIGSFLKKRINRITYPFLFFYIITFIFIALTNHTHEQQNIFAFRWYFWTILGVYLSIPIINKYIQHSSLKEIEYFIYIFIFASIFYQFTYFFEIKQYFYLTLFLSPLGYLVLGYYLSKKDFNLSTSKMIVISIILFILSTSIKICGQLGYIPITENFVASQSVILSSWLDVSFIGILQAASFFLLCKSIYEASKGIFSPIKKFLESNIISKFVLSVSRASYGMYLINLIPTVIVYYYIQPMNLTGSQVFLAIPLISIIIFLVSWIIIVILCKIPYIKYVSGYS</sequence>
<name>D3E1E5_METRM</name>
<dbReference type="PATRIC" id="fig|634498.28.peg.2181"/>
<feature type="domain" description="Acyltransferase 3" evidence="7">
    <location>
        <begin position="7"/>
        <end position="333"/>
    </location>
</feature>
<feature type="transmembrane region" description="Helical" evidence="6">
    <location>
        <begin position="229"/>
        <end position="251"/>
    </location>
</feature>
<keyword evidence="2" id="KW-1003">Cell membrane</keyword>
<comment type="subcellular location">
    <subcellularLocation>
        <location evidence="1">Cell membrane</location>
        <topology evidence="1">Multi-pass membrane protein</topology>
    </subcellularLocation>
</comment>
<dbReference type="STRING" id="634498.mru_2180"/>
<feature type="transmembrane region" description="Helical" evidence="6">
    <location>
        <begin position="163"/>
        <end position="182"/>
    </location>
</feature>
<dbReference type="HOGENOM" id="CLU_714981_0_0_2"/>
<dbReference type="RefSeq" id="WP_012956978.1">
    <property type="nucleotide sequence ID" value="NC_013790.1"/>
</dbReference>
<keyword evidence="5 6" id="KW-0472">Membrane</keyword>
<dbReference type="InterPro" id="IPR002656">
    <property type="entry name" value="Acyl_transf_3_dom"/>
</dbReference>
<feature type="transmembrane region" description="Helical" evidence="6">
    <location>
        <begin position="138"/>
        <end position="157"/>
    </location>
</feature>
<dbReference type="GO" id="GO:0005886">
    <property type="term" value="C:plasma membrane"/>
    <property type="evidence" value="ECO:0007669"/>
    <property type="project" value="UniProtKB-SubCell"/>
</dbReference>
<dbReference type="GO" id="GO:0016413">
    <property type="term" value="F:O-acetyltransferase activity"/>
    <property type="evidence" value="ECO:0007669"/>
    <property type="project" value="TreeGrafter"/>
</dbReference>
<feature type="transmembrane region" description="Helical" evidence="6">
    <location>
        <begin position="287"/>
        <end position="304"/>
    </location>
</feature>
<organism evidence="8 9">
    <name type="scientific">Methanobrevibacter ruminantium (strain ATCC 35063 / DSM 1093 / JCM 13430 / OCM 146 / M1)</name>
    <name type="common">Methanobacterium ruminantium</name>
    <dbReference type="NCBI Taxonomy" id="634498"/>
    <lineage>
        <taxon>Archaea</taxon>
        <taxon>Methanobacteriati</taxon>
        <taxon>Methanobacteriota</taxon>
        <taxon>Methanomada group</taxon>
        <taxon>Methanobacteria</taxon>
        <taxon>Methanobacteriales</taxon>
        <taxon>Methanobacteriaceae</taxon>
        <taxon>Methanobrevibacter</taxon>
    </lineage>
</organism>